<name>A0A3Q2YEP0_HIPCM</name>
<proteinExistence type="predicted"/>
<reference evidence="2" key="1">
    <citation type="submission" date="2025-08" db="UniProtKB">
        <authorList>
            <consortium name="Ensembl"/>
        </authorList>
    </citation>
    <scope>IDENTIFICATION</scope>
</reference>
<accession>A0A3Q2YEP0</accession>
<dbReference type="STRING" id="109280.ENSHCOP00000011727"/>
<evidence type="ECO:0000256" key="1">
    <source>
        <dbReference type="SAM" id="MobiDB-lite"/>
    </source>
</evidence>
<dbReference type="InterPro" id="IPR009803">
    <property type="entry name" value="DUF1373"/>
</dbReference>
<dbReference type="Proteomes" id="UP000264820">
    <property type="component" value="Unplaced"/>
</dbReference>
<feature type="region of interest" description="Disordered" evidence="1">
    <location>
        <begin position="17"/>
        <end position="48"/>
    </location>
</feature>
<keyword evidence="3" id="KW-1185">Reference proteome</keyword>
<protein>
    <submittedName>
        <fullName evidence="2">Uncharacterized protein</fullName>
    </submittedName>
</protein>
<dbReference type="AlphaFoldDB" id="A0A3Q2YEP0"/>
<evidence type="ECO:0000313" key="2">
    <source>
        <dbReference type="Ensembl" id="ENSHCOP00000011727.1"/>
    </source>
</evidence>
<evidence type="ECO:0000313" key="3">
    <source>
        <dbReference type="Proteomes" id="UP000264820"/>
    </source>
</evidence>
<dbReference type="Ensembl" id="ENSHCOT00000018555.1">
    <property type="protein sequence ID" value="ENSHCOP00000011727.1"/>
    <property type="gene ID" value="ENSHCOG00000014620.1"/>
</dbReference>
<dbReference type="Pfam" id="PF07117">
    <property type="entry name" value="DUF1373"/>
    <property type="match status" value="1"/>
</dbReference>
<reference evidence="2" key="2">
    <citation type="submission" date="2025-09" db="UniProtKB">
        <authorList>
            <consortium name="Ensembl"/>
        </authorList>
    </citation>
    <scope>IDENTIFICATION</scope>
</reference>
<organism evidence="2 3">
    <name type="scientific">Hippocampus comes</name>
    <name type="common">Tiger tail seahorse</name>
    <dbReference type="NCBI Taxonomy" id="109280"/>
    <lineage>
        <taxon>Eukaryota</taxon>
        <taxon>Metazoa</taxon>
        <taxon>Chordata</taxon>
        <taxon>Craniata</taxon>
        <taxon>Vertebrata</taxon>
        <taxon>Euteleostomi</taxon>
        <taxon>Actinopterygii</taxon>
        <taxon>Neopterygii</taxon>
        <taxon>Teleostei</taxon>
        <taxon>Neoteleostei</taxon>
        <taxon>Acanthomorphata</taxon>
        <taxon>Syngnathiaria</taxon>
        <taxon>Syngnathiformes</taxon>
        <taxon>Syngnathoidei</taxon>
        <taxon>Syngnathidae</taxon>
        <taxon>Hippocampus</taxon>
    </lineage>
</organism>
<feature type="compositionally biased region" description="Polar residues" evidence="1">
    <location>
        <begin position="18"/>
        <end position="31"/>
    </location>
</feature>
<sequence length="227" mass="25204">MAAVTVADASYWSKVYHDSSQLPVPRSASSSDESDNHESQNARNGNELQGISLGDVPFWDPSVLGDGPGFPLYSDWYDGVYHRCRSPVLEGRCPACFPSLPASLLMNWSFGSGVLQQGGMENMQDTGPRGPDFDTCGVYPDPNAFVPPHPEEQWQDSLSSGARDQLNKPFFSKVSHLEPVYSFDSEARYKRGRVVFAQTPYIPGEPCYPFWPVYWRFDRGCAGAFPS</sequence>